<proteinExistence type="predicted"/>
<dbReference type="Gene3D" id="3.30.70.1630">
    <property type="match status" value="1"/>
</dbReference>
<dbReference type="NCBIfam" id="TIGR03317">
    <property type="entry name" value="ygfZ_signature"/>
    <property type="match status" value="1"/>
</dbReference>
<reference evidence="2" key="2">
    <citation type="submission" date="2020-09" db="EMBL/GenBank/DDBJ databases">
        <authorList>
            <person name="Sun Q."/>
            <person name="Kim S."/>
        </authorList>
    </citation>
    <scope>NUCLEOTIDE SEQUENCE</scope>
    <source>
        <strain evidence="2">KCTC 32182</strain>
    </source>
</reference>
<organism evidence="2 3">
    <name type="scientific">Paludibacterium paludis</name>
    <dbReference type="NCBI Taxonomy" id="1225769"/>
    <lineage>
        <taxon>Bacteria</taxon>
        <taxon>Pseudomonadati</taxon>
        <taxon>Pseudomonadota</taxon>
        <taxon>Betaproteobacteria</taxon>
        <taxon>Neisseriales</taxon>
        <taxon>Chromobacteriaceae</taxon>
        <taxon>Paludibacterium</taxon>
    </lineage>
</organism>
<evidence type="ECO:0000313" key="3">
    <source>
        <dbReference type="Proteomes" id="UP000645257"/>
    </source>
</evidence>
<accession>A0A918NZU9</accession>
<evidence type="ECO:0000259" key="1">
    <source>
        <dbReference type="Pfam" id="PF01571"/>
    </source>
</evidence>
<dbReference type="PANTHER" id="PTHR22602:SF0">
    <property type="entry name" value="TRANSFERASE CAF17, MITOCHONDRIAL-RELATED"/>
    <property type="match status" value="1"/>
</dbReference>
<reference evidence="2" key="1">
    <citation type="journal article" date="2014" name="Int. J. Syst. Evol. Microbiol.">
        <title>Complete genome sequence of Corynebacterium casei LMG S-19264T (=DSM 44701T), isolated from a smear-ripened cheese.</title>
        <authorList>
            <consortium name="US DOE Joint Genome Institute (JGI-PGF)"/>
            <person name="Walter F."/>
            <person name="Albersmeier A."/>
            <person name="Kalinowski J."/>
            <person name="Ruckert C."/>
        </authorList>
    </citation>
    <scope>NUCLEOTIDE SEQUENCE</scope>
    <source>
        <strain evidence="2">KCTC 32182</strain>
    </source>
</reference>
<dbReference type="Pfam" id="PF01571">
    <property type="entry name" value="GCV_T"/>
    <property type="match status" value="1"/>
</dbReference>
<feature type="domain" description="GCVT N-terminal" evidence="1">
    <location>
        <begin position="21"/>
        <end position="158"/>
    </location>
</feature>
<gene>
    <name evidence="2" type="ORF">GCM10011289_07340</name>
</gene>
<dbReference type="GO" id="GO:0016226">
    <property type="term" value="P:iron-sulfur cluster assembly"/>
    <property type="evidence" value="ECO:0007669"/>
    <property type="project" value="TreeGrafter"/>
</dbReference>
<name>A0A918NZU9_9NEIS</name>
<dbReference type="Gene3D" id="2.40.30.160">
    <property type="match status" value="1"/>
</dbReference>
<sequence>MGNGGSMDNKWQEGFEARGGQFEGVAVCFADVATELERMESGAFLSPLAAFRLIKVSGEDTSAFLQGQLSSDIREVTPVHSQYSTYSTAKGRMLANFLVWQYRDDYFLMVSADIADAIVRRLSMFVLRSKVKLELLDGEWHLLGGMGGDVESWLAKYVAIPRAVHEVASAGDVVLIRLPSGALLAALSEPVREDVMAAMPDLALIGSASWLLRDIRAGIAWVTATTRELFVPQMANMDKIGAISFRKGCYPGQEIVARTEYLGKVKRRLYRAEVAGEAAAGDPLFIPSMGEQVIGHVVNTVKLSNGKNECLVVAQEAGWEESIHLKGIDGPILTQLLLSSHDIRE</sequence>
<dbReference type="SUPFAM" id="SSF103025">
    <property type="entry name" value="Folate-binding domain"/>
    <property type="match status" value="1"/>
</dbReference>
<dbReference type="InterPro" id="IPR017703">
    <property type="entry name" value="YgfZ/GCV_T_CS"/>
</dbReference>
<protein>
    <submittedName>
        <fullName evidence="2">Folate-binding protein</fullName>
    </submittedName>
</protein>
<dbReference type="PANTHER" id="PTHR22602">
    <property type="entry name" value="TRANSFERASE CAF17, MITOCHONDRIAL-RELATED"/>
    <property type="match status" value="1"/>
</dbReference>
<dbReference type="EMBL" id="BMYX01000002">
    <property type="protein sequence ID" value="GGY07249.1"/>
    <property type="molecule type" value="Genomic_DNA"/>
</dbReference>
<comment type="caution">
    <text evidence="2">The sequence shown here is derived from an EMBL/GenBank/DDBJ whole genome shotgun (WGS) entry which is preliminary data.</text>
</comment>
<evidence type="ECO:0000313" key="2">
    <source>
        <dbReference type="EMBL" id="GGY07249.1"/>
    </source>
</evidence>
<dbReference type="Gene3D" id="3.30.70.1400">
    <property type="entry name" value="Aminomethyltransferase beta-barrel domains"/>
    <property type="match status" value="1"/>
</dbReference>
<keyword evidence="3" id="KW-1185">Reference proteome</keyword>
<dbReference type="AlphaFoldDB" id="A0A918NZU9"/>
<dbReference type="InterPro" id="IPR045179">
    <property type="entry name" value="YgfZ/GcvT"/>
</dbReference>
<dbReference type="Proteomes" id="UP000645257">
    <property type="component" value="Unassembled WGS sequence"/>
</dbReference>
<dbReference type="InterPro" id="IPR006222">
    <property type="entry name" value="GCVT_N"/>
</dbReference>